<dbReference type="Gene3D" id="2.60.120.1440">
    <property type="match status" value="1"/>
</dbReference>
<name>A0A5P2G564_9BACT</name>
<dbReference type="PANTHER" id="PTHR30273">
    <property type="entry name" value="PERIPLASMIC SIGNAL SENSOR AND SIGMA FACTOR ACTIVATOR FECR-RELATED"/>
    <property type="match status" value="1"/>
</dbReference>
<feature type="domain" description="Protein FecR C-terminal" evidence="3">
    <location>
        <begin position="235"/>
        <end position="303"/>
    </location>
</feature>
<evidence type="ECO:0000313" key="5">
    <source>
        <dbReference type="Proteomes" id="UP000292424"/>
    </source>
</evidence>
<keyword evidence="1" id="KW-1133">Transmembrane helix</keyword>
<dbReference type="InterPro" id="IPR012373">
    <property type="entry name" value="Ferrdict_sens_TM"/>
</dbReference>
<keyword evidence="1" id="KW-0472">Membrane</keyword>
<evidence type="ECO:0000259" key="2">
    <source>
        <dbReference type="Pfam" id="PF04773"/>
    </source>
</evidence>
<dbReference type="KEGG" id="arac:E0W69_014550"/>
<accession>A0A5P2G564</accession>
<dbReference type="Pfam" id="PF16344">
    <property type="entry name" value="FecR_C"/>
    <property type="match status" value="1"/>
</dbReference>
<dbReference type="OrthoDB" id="934696at2"/>
<dbReference type="PANTHER" id="PTHR30273:SF2">
    <property type="entry name" value="PROTEIN FECR"/>
    <property type="match status" value="1"/>
</dbReference>
<organism evidence="4 5">
    <name type="scientific">Rhizosphaericola mali</name>
    <dbReference type="NCBI Taxonomy" id="2545455"/>
    <lineage>
        <taxon>Bacteria</taxon>
        <taxon>Pseudomonadati</taxon>
        <taxon>Bacteroidota</taxon>
        <taxon>Chitinophagia</taxon>
        <taxon>Chitinophagales</taxon>
        <taxon>Chitinophagaceae</taxon>
        <taxon>Rhizosphaericola</taxon>
    </lineage>
</organism>
<protein>
    <submittedName>
        <fullName evidence="4">FecR family protein</fullName>
    </submittedName>
</protein>
<evidence type="ECO:0000256" key="1">
    <source>
        <dbReference type="SAM" id="Phobius"/>
    </source>
</evidence>
<evidence type="ECO:0000313" key="4">
    <source>
        <dbReference type="EMBL" id="QES89828.1"/>
    </source>
</evidence>
<sequence>MSLENDWEEINEGGQLSEQDYNHIFKDIKGTITRQRRNKNVTIYTLSTVFVSVVCFFLYAYLKSVDQQDKIALYVFENKTRNPKVYHLVDGSTMILDKGAKAFFANNYNENYRKIYLQGSGAFTVAKKEGVPFIVYTNHFSTQAIGTAFKIKNDLNANYESALLTEGIVQIQVFNALKKRILAIGDSLVYKRVNKDIVIHNTNKILYSPKNIVKHSAAYNSSASQNVAWIKPQWYAFENAALPDLFKRLEKIYQVHIDIDSDGMKDKYFIGRFSATDSLTHILKVITSLNNLEVKQIDSKTFHIYRKP</sequence>
<dbReference type="InterPro" id="IPR006860">
    <property type="entry name" value="FecR"/>
</dbReference>
<proteinExistence type="predicted"/>
<dbReference type="Pfam" id="PF04773">
    <property type="entry name" value="FecR"/>
    <property type="match status" value="1"/>
</dbReference>
<keyword evidence="1" id="KW-0812">Transmembrane</keyword>
<feature type="domain" description="FecR protein" evidence="2">
    <location>
        <begin position="87"/>
        <end position="154"/>
    </location>
</feature>
<dbReference type="EMBL" id="CP044016">
    <property type="protein sequence ID" value="QES89828.1"/>
    <property type="molecule type" value="Genomic_DNA"/>
</dbReference>
<dbReference type="Proteomes" id="UP000292424">
    <property type="component" value="Chromosome"/>
</dbReference>
<feature type="transmembrane region" description="Helical" evidence="1">
    <location>
        <begin position="41"/>
        <end position="62"/>
    </location>
</feature>
<gene>
    <name evidence="4" type="ORF">E0W69_014550</name>
</gene>
<dbReference type="GO" id="GO:0016989">
    <property type="term" value="F:sigma factor antagonist activity"/>
    <property type="evidence" value="ECO:0007669"/>
    <property type="project" value="TreeGrafter"/>
</dbReference>
<dbReference type="RefSeq" id="WP_131330786.1">
    <property type="nucleotide sequence ID" value="NZ_CP044016.1"/>
</dbReference>
<reference evidence="4 5" key="1">
    <citation type="submission" date="2019-09" db="EMBL/GenBank/DDBJ databases">
        <title>Complete genome sequence of Arachidicoccus sp. B3-10 isolated from apple orchard soil.</title>
        <authorList>
            <person name="Kim H.S."/>
            <person name="Han K.-I."/>
            <person name="Suh M.K."/>
            <person name="Lee K.C."/>
            <person name="Eom M.K."/>
            <person name="Kim J.-S."/>
            <person name="Kang S.W."/>
            <person name="Sin Y."/>
            <person name="Lee J.-S."/>
        </authorList>
    </citation>
    <scope>NUCLEOTIDE SEQUENCE [LARGE SCALE GENOMIC DNA]</scope>
    <source>
        <strain evidence="4 5">B3-10</strain>
    </source>
</reference>
<dbReference type="AlphaFoldDB" id="A0A5P2G564"/>
<dbReference type="InterPro" id="IPR032508">
    <property type="entry name" value="FecR_C"/>
</dbReference>
<dbReference type="Gene3D" id="3.55.50.30">
    <property type="match status" value="1"/>
</dbReference>
<keyword evidence="5" id="KW-1185">Reference proteome</keyword>
<evidence type="ECO:0000259" key="3">
    <source>
        <dbReference type="Pfam" id="PF16344"/>
    </source>
</evidence>